<dbReference type="Proteomes" id="UP000799770">
    <property type="component" value="Unassembled WGS sequence"/>
</dbReference>
<evidence type="ECO:0000313" key="3">
    <source>
        <dbReference type="Proteomes" id="UP000799770"/>
    </source>
</evidence>
<accession>A0A6A5ZCA4</accession>
<keyword evidence="1" id="KW-0175">Coiled coil</keyword>
<protein>
    <recommendedName>
        <fullName evidence="4">Fungal STAND N-terminal Goodbye domain-containing protein</fullName>
    </recommendedName>
</protein>
<evidence type="ECO:0000313" key="2">
    <source>
        <dbReference type="EMBL" id="KAF2116367.1"/>
    </source>
</evidence>
<organism evidence="2 3">
    <name type="scientific">Lophiotrema nucula</name>
    <dbReference type="NCBI Taxonomy" id="690887"/>
    <lineage>
        <taxon>Eukaryota</taxon>
        <taxon>Fungi</taxon>
        <taxon>Dikarya</taxon>
        <taxon>Ascomycota</taxon>
        <taxon>Pezizomycotina</taxon>
        <taxon>Dothideomycetes</taxon>
        <taxon>Pleosporomycetidae</taxon>
        <taxon>Pleosporales</taxon>
        <taxon>Lophiotremataceae</taxon>
        <taxon>Lophiotrema</taxon>
    </lineage>
</organism>
<proteinExistence type="predicted"/>
<feature type="coiled-coil region" evidence="1">
    <location>
        <begin position="22"/>
        <end position="70"/>
    </location>
</feature>
<dbReference type="OrthoDB" id="6161812at2759"/>
<reference evidence="2" key="1">
    <citation type="journal article" date="2020" name="Stud. Mycol.">
        <title>101 Dothideomycetes genomes: a test case for predicting lifestyles and emergence of pathogens.</title>
        <authorList>
            <person name="Haridas S."/>
            <person name="Albert R."/>
            <person name="Binder M."/>
            <person name="Bloem J."/>
            <person name="Labutti K."/>
            <person name="Salamov A."/>
            <person name="Andreopoulos B."/>
            <person name="Baker S."/>
            <person name="Barry K."/>
            <person name="Bills G."/>
            <person name="Bluhm B."/>
            <person name="Cannon C."/>
            <person name="Castanera R."/>
            <person name="Culley D."/>
            <person name="Daum C."/>
            <person name="Ezra D."/>
            <person name="Gonzalez J."/>
            <person name="Henrissat B."/>
            <person name="Kuo A."/>
            <person name="Liang C."/>
            <person name="Lipzen A."/>
            <person name="Lutzoni F."/>
            <person name="Magnuson J."/>
            <person name="Mondo S."/>
            <person name="Nolan M."/>
            <person name="Ohm R."/>
            <person name="Pangilinan J."/>
            <person name="Park H.-J."/>
            <person name="Ramirez L."/>
            <person name="Alfaro M."/>
            <person name="Sun H."/>
            <person name="Tritt A."/>
            <person name="Yoshinaga Y."/>
            <person name="Zwiers L.-H."/>
            <person name="Turgeon B."/>
            <person name="Goodwin S."/>
            <person name="Spatafora J."/>
            <person name="Crous P."/>
            <person name="Grigoriev I."/>
        </authorList>
    </citation>
    <scope>NUCLEOTIDE SEQUENCE</scope>
    <source>
        <strain evidence="2">CBS 627.86</strain>
    </source>
</reference>
<evidence type="ECO:0008006" key="4">
    <source>
        <dbReference type="Google" id="ProtNLM"/>
    </source>
</evidence>
<evidence type="ECO:0000256" key="1">
    <source>
        <dbReference type="SAM" id="Coils"/>
    </source>
</evidence>
<gene>
    <name evidence="2" type="ORF">BDV96DRAFT_51023</name>
</gene>
<dbReference type="EMBL" id="ML977321">
    <property type="protein sequence ID" value="KAF2116367.1"/>
    <property type="molecule type" value="Genomic_DNA"/>
</dbReference>
<keyword evidence="3" id="KW-1185">Reference proteome</keyword>
<sequence>MRVPYLHDQAIREMATYDEIYVQSWNEALKECEAKLERGDHERALLVRSLQDFRSELDNLVNEFTDAQSKKAIMLIHPTLDQYETFAKNFVTMMENPVDVSMMWGLLFLVFKLALGDKGSVGPLSHITKWLEKIGHKLRTSNECSSNISDIEKVKGDTLEVNKEIVVLWLNIIMTFRNQSHGREVRINESAWESLTTVYNSAGKQKI</sequence>
<name>A0A6A5ZCA4_9PLEO</name>
<dbReference type="AlphaFoldDB" id="A0A6A5ZCA4"/>